<feature type="compositionally biased region" description="Low complexity" evidence="1">
    <location>
        <begin position="1"/>
        <end position="16"/>
    </location>
</feature>
<dbReference type="InterPro" id="IPR047589">
    <property type="entry name" value="DUF11_rpt"/>
</dbReference>
<gene>
    <name evidence="3" type="ORF">ACFL2Z_04490</name>
</gene>
<evidence type="ECO:0000256" key="1">
    <source>
        <dbReference type="SAM" id="MobiDB-lite"/>
    </source>
</evidence>
<organism evidence="3 4">
    <name type="scientific">Eiseniibacteriota bacterium</name>
    <dbReference type="NCBI Taxonomy" id="2212470"/>
    <lineage>
        <taxon>Bacteria</taxon>
        <taxon>Candidatus Eiseniibacteriota</taxon>
    </lineage>
</organism>
<dbReference type="Proteomes" id="UP001594288">
    <property type="component" value="Unassembled WGS sequence"/>
</dbReference>
<dbReference type="NCBIfam" id="TIGR01451">
    <property type="entry name" value="B_ant_repeat"/>
    <property type="match status" value="1"/>
</dbReference>
<evidence type="ECO:0000313" key="3">
    <source>
        <dbReference type="EMBL" id="MFC1800152.1"/>
    </source>
</evidence>
<comment type="caution">
    <text evidence="3">The sequence shown here is derived from an EMBL/GenBank/DDBJ whole genome shotgun (WGS) entry which is preliminary data.</text>
</comment>
<evidence type="ECO:0000313" key="4">
    <source>
        <dbReference type="Proteomes" id="UP001594288"/>
    </source>
</evidence>
<protein>
    <submittedName>
        <fullName evidence="3">DUF11 domain-containing protein</fullName>
    </submittedName>
</protein>
<sequence>FADAAGSAAGDAQYDGQHSDQNDYEVSSADLAITKSSAVISDPFSASNPKAIPGATIRYTIDIANTGGTDAQTVITRDQIPANTTFVSGSVATSNSNGGATITVEYSADGVAWQGTETSPVAYIRVTNSVVDATAGTAQITFDVTVD</sequence>
<feature type="region of interest" description="Disordered" evidence="1">
    <location>
        <begin position="1"/>
        <end position="22"/>
    </location>
</feature>
<dbReference type="Pfam" id="PF01345">
    <property type="entry name" value="DUF11"/>
    <property type="match status" value="1"/>
</dbReference>
<evidence type="ECO:0000259" key="2">
    <source>
        <dbReference type="Pfam" id="PF01345"/>
    </source>
</evidence>
<proteinExistence type="predicted"/>
<reference evidence="3 4" key="1">
    <citation type="submission" date="2024-09" db="EMBL/GenBank/DDBJ databases">
        <authorList>
            <person name="D'Angelo T."/>
        </authorList>
    </citation>
    <scope>NUCLEOTIDE SEQUENCE [LARGE SCALE GENOMIC DNA]</scope>
    <source>
        <strain evidence="3">SAG AM-311-F02</strain>
    </source>
</reference>
<feature type="non-terminal residue" evidence="3">
    <location>
        <position position="1"/>
    </location>
</feature>
<keyword evidence="4" id="KW-1185">Reference proteome</keyword>
<feature type="domain" description="DUF11" evidence="2">
    <location>
        <begin position="31"/>
        <end position="135"/>
    </location>
</feature>
<dbReference type="EMBL" id="JBHPEI010000074">
    <property type="protein sequence ID" value="MFC1800152.1"/>
    <property type="molecule type" value="Genomic_DNA"/>
</dbReference>
<name>A0ABV6YQG5_UNCEI</name>
<dbReference type="InterPro" id="IPR001434">
    <property type="entry name" value="OmcB-like_DUF11"/>
</dbReference>
<accession>A0ABV6YQG5</accession>